<dbReference type="RefSeq" id="WP_195816957.1">
    <property type="nucleotide sequence ID" value="NZ_JADOBH010000001.1"/>
</dbReference>
<keyword evidence="12" id="KW-1185">Reference proteome</keyword>
<dbReference type="PANTHER" id="PTHR30443">
    <property type="entry name" value="INNER MEMBRANE PROTEIN"/>
    <property type="match status" value="1"/>
</dbReference>
<keyword evidence="5 8" id="KW-0812">Transmembrane</keyword>
<dbReference type="Pfam" id="PF00884">
    <property type="entry name" value="Sulfatase"/>
    <property type="match status" value="1"/>
</dbReference>
<keyword evidence="2" id="KW-1003">Cell membrane</keyword>
<comment type="subcellular location">
    <subcellularLocation>
        <location evidence="1">Cell inner membrane</location>
        <topology evidence="1">Multi-pass membrane protein</topology>
    </subcellularLocation>
</comment>
<evidence type="ECO:0000256" key="2">
    <source>
        <dbReference type="ARBA" id="ARBA00022475"/>
    </source>
</evidence>
<evidence type="ECO:0000256" key="6">
    <source>
        <dbReference type="ARBA" id="ARBA00022989"/>
    </source>
</evidence>
<dbReference type="EMBL" id="JADOBH010000001">
    <property type="protein sequence ID" value="MBF7955425.1"/>
    <property type="molecule type" value="Genomic_DNA"/>
</dbReference>
<evidence type="ECO:0000256" key="7">
    <source>
        <dbReference type="ARBA" id="ARBA00023136"/>
    </source>
</evidence>
<dbReference type="GO" id="GO:0016740">
    <property type="term" value="F:transferase activity"/>
    <property type="evidence" value="ECO:0007669"/>
    <property type="project" value="UniProtKB-KW"/>
</dbReference>
<feature type="transmembrane region" description="Helical" evidence="8">
    <location>
        <begin position="40"/>
        <end position="63"/>
    </location>
</feature>
<feature type="domain" description="Sulfatase N-terminal" evidence="9">
    <location>
        <begin position="234"/>
        <end position="524"/>
    </location>
</feature>
<keyword evidence="4 11" id="KW-0808">Transferase</keyword>
<gene>
    <name evidence="11" type="ORF">IV431_07675</name>
</gene>
<dbReference type="NCBIfam" id="NF028537">
    <property type="entry name" value="P_eth_NH2_trans"/>
    <property type="match status" value="1"/>
</dbReference>
<comment type="caution">
    <text evidence="11">The sequence shown here is derived from an EMBL/GenBank/DDBJ whole genome shotgun (WGS) entry which is preliminary data.</text>
</comment>
<keyword evidence="3" id="KW-0997">Cell inner membrane</keyword>
<evidence type="ECO:0000313" key="12">
    <source>
        <dbReference type="Proteomes" id="UP000600307"/>
    </source>
</evidence>
<dbReference type="InterPro" id="IPR000917">
    <property type="entry name" value="Sulfatase_N"/>
</dbReference>
<evidence type="ECO:0000256" key="8">
    <source>
        <dbReference type="SAM" id="Phobius"/>
    </source>
</evidence>
<feature type="domain" description="Phosphoethanolamine transferase N-terminal" evidence="10">
    <location>
        <begin position="55"/>
        <end position="207"/>
    </location>
</feature>
<evidence type="ECO:0000259" key="9">
    <source>
        <dbReference type="Pfam" id="PF00884"/>
    </source>
</evidence>
<proteinExistence type="predicted"/>
<dbReference type="InterPro" id="IPR040423">
    <property type="entry name" value="PEA_transferase"/>
</dbReference>
<keyword evidence="7 8" id="KW-0472">Membrane</keyword>
<feature type="transmembrane region" description="Helical" evidence="8">
    <location>
        <begin position="75"/>
        <end position="97"/>
    </location>
</feature>
<dbReference type="InterPro" id="IPR012549">
    <property type="entry name" value="EptA-like_N"/>
</dbReference>
<protein>
    <submittedName>
        <fullName evidence="11">Phosphoethanolamine--lipid A transferase</fullName>
    </submittedName>
</protein>
<feature type="transmembrane region" description="Helical" evidence="8">
    <location>
        <begin position="151"/>
        <end position="173"/>
    </location>
</feature>
<accession>A0ABS0DP94</accession>
<feature type="transmembrane region" description="Helical" evidence="8">
    <location>
        <begin position="12"/>
        <end position="34"/>
    </location>
</feature>
<evidence type="ECO:0000313" key="11">
    <source>
        <dbReference type="EMBL" id="MBF7955425.1"/>
    </source>
</evidence>
<dbReference type="InterPro" id="IPR058130">
    <property type="entry name" value="PEA_transf_C"/>
</dbReference>
<dbReference type="InterPro" id="IPR017850">
    <property type="entry name" value="Alkaline_phosphatase_core_sf"/>
</dbReference>
<dbReference type="Pfam" id="PF08019">
    <property type="entry name" value="EptA_B_N"/>
    <property type="match status" value="1"/>
</dbReference>
<keyword evidence="6 8" id="KW-1133">Transmembrane helix</keyword>
<evidence type="ECO:0000256" key="5">
    <source>
        <dbReference type="ARBA" id="ARBA00022692"/>
    </source>
</evidence>
<evidence type="ECO:0000256" key="1">
    <source>
        <dbReference type="ARBA" id="ARBA00004429"/>
    </source>
</evidence>
<organism evidence="11 12">
    <name type="scientific">Rahnella victoriana</name>
    <dbReference type="NCBI Taxonomy" id="1510570"/>
    <lineage>
        <taxon>Bacteria</taxon>
        <taxon>Pseudomonadati</taxon>
        <taxon>Pseudomonadota</taxon>
        <taxon>Gammaproteobacteria</taxon>
        <taxon>Enterobacterales</taxon>
        <taxon>Yersiniaceae</taxon>
        <taxon>Rahnella</taxon>
    </lineage>
</organism>
<dbReference type="Proteomes" id="UP000600307">
    <property type="component" value="Unassembled WGS sequence"/>
</dbReference>
<evidence type="ECO:0000256" key="3">
    <source>
        <dbReference type="ARBA" id="ARBA00022519"/>
    </source>
</evidence>
<name>A0ABS0DP94_9GAMM</name>
<sequence>MRYLFPKISYFKLTLLLSLYFTFVVNLPILLHFYRILHALPAYNLAFAMTIPVVLFAALNFVFTPFSFRPLLKPFFMIVLPVSALASFAMMTFQVVFDRGMIENILETQSAEAGSYLNMKVVLWLVFTGILPAILLFLTPVSYDKTPLRRLGVRLVSMVISLLVVASVAGIFYKDYASVGRNNRTLNLEVVPTNYLYSAFQYMNHRYFTAKMPFRTLGNDAKQVQQPGQKPNLLFLVVGETARAQNQSSDGYAKPTNQYTQAIPDVVFFHKMTSCGTATAISVPCMFSDMKRTDYDANRARNSEGLLDILQKAGVSVFWKDNDEGCKGVCDRVPNVTIDTQKDGKYCDGETCYDMALMQHIDDDIKPDGKNTLIALHLIGSHGPTYYKRYPPAFRKFTPDCPRSDIENCSQEQLVNTYDNTLLYTDYMVSQVIEKAKQYQDKYNVAVIYLSDHGESLGENGLYLHGTPYRVAPPQQTHVPMLFWLSEGYLKAQGIDLSCLKANAATKDVSQDNLFHTVLSAMNVQTSARDPQLDILAGCRAAQENLNN</sequence>
<evidence type="ECO:0000259" key="10">
    <source>
        <dbReference type="Pfam" id="PF08019"/>
    </source>
</evidence>
<evidence type="ECO:0000256" key="4">
    <source>
        <dbReference type="ARBA" id="ARBA00022679"/>
    </source>
</evidence>
<dbReference type="Gene3D" id="3.40.720.10">
    <property type="entry name" value="Alkaline Phosphatase, subunit A"/>
    <property type="match status" value="1"/>
</dbReference>
<dbReference type="SUPFAM" id="SSF53649">
    <property type="entry name" value="Alkaline phosphatase-like"/>
    <property type="match status" value="1"/>
</dbReference>
<dbReference type="CDD" id="cd16017">
    <property type="entry name" value="LptA"/>
    <property type="match status" value="1"/>
</dbReference>
<dbReference type="PANTHER" id="PTHR30443:SF0">
    <property type="entry name" value="PHOSPHOETHANOLAMINE TRANSFERASE EPTA"/>
    <property type="match status" value="1"/>
</dbReference>
<reference evidence="11 12" key="1">
    <citation type="submission" date="2020-11" db="EMBL/GenBank/DDBJ databases">
        <title>Taxonomic investigation of Rahnella spp.</title>
        <authorList>
            <person name="Lee S.D."/>
        </authorList>
    </citation>
    <scope>NUCLEOTIDE SEQUENCE [LARGE SCALE GENOMIC DNA]</scope>
    <source>
        <strain evidence="11 12">SAP-10</strain>
    </source>
</reference>
<feature type="transmembrane region" description="Helical" evidence="8">
    <location>
        <begin position="117"/>
        <end position="139"/>
    </location>
</feature>